<keyword evidence="1" id="KW-0238">DNA-binding</keyword>
<dbReference type="EMBL" id="CP163440">
    <property type="protein sequence ID" value="XDQ60668.1"/>
    <property type="molecule type" value="Genomic_DNA"/>
</dbReference>
<evidence type="ECO:0000313" key="1">
    <source>
        <dbReference type="EMBL" id="XDQ60668.1"/>
    </source>
</evidence>
<accession>A0AB39S2W7</accession>
<dbReference type="Pfam" id="PF06224">
    <property type="entry name" value="AlkZ-like"/>
    <property type="match status" value="1"/>
</dbReference>
<dbReference type="GO" id="GO:0003677">
    <property type="term" value="F:DNA binding"/>
    <property type="evidence" value="ECO:0007669"/>
    <property type="project" value="UniProtKB-KW"/>
</dbReference>
<proteinExistence type="predicted"/>
<name>A0AB39S2W7_9ACTN</name>
<gene>
    <name evidence="1" type="ORF">AB5J50_07710</name>
</gene>
<reference evidence="1" key="1">
    <citation type="submission" date="2024-07" db="EMBL/GenBank/DDBJ databases">
        <authorList>
            <person name="Yu S.T."/>
        </authorList>
    </citation>
    <scope>NUCLEOTIDE SEQUENCE</scope>
    <source>
        <strain evidence="1">R35</strain>
    </source>
</reference>
<organism evidence="1">
    <name type="scientific">Streptomyces sp. R35</name>
    <dbReference type="NCBI Taxonomy" id="3238630"/>
    <lineage>
        <taxon>Bacteria</taxon>
        <taxon>Bacillati</taxon>
        <taxon>Actinomycetota</taxon>
        <taxon>Actinomycetes</taxon>
        <taxon>Kitasatosporales</taxon>
        <taxon>Streptomycetaceae</taxon>
        <taxon>Streptomyces</taxon>
    </lineage>
</organism>
<protein>
    <submittedName>
        <fullName evidence="1">Winged helix DNA-binding domain-containing protein</fullName>
    </submittedName>
</protein>
<dbReference type="AlphaFoldDB" id="A0AB39S2W7"/>
<sequence length="374" mass="41039">MTTLSLRALNRALTDRQFLLARTDRTPLEVIGRLVALQAQEPNWAYVGLWSRIHGFTQSQLTALLEDRQVVRSGLLRSTQHLAAADDFRRLRPLMQPVLDRTAGSPHFTRNSTGLDAVSLVAEGLDLLGDGTLSRRELARRLAERHPGRDGRILAGEVELRTPLVHGAATGAWGSWGNRSAVSVTPAEVWLGQPMGTAATATGVTDSAKELIRRYLAAFGPAGVKDVQAWCGLTRLGEVVAEMRAELRRYRDPEGRELIDLADAELPDPETPAPVRLLPAFDNVLLGHVDRTRVISDEDRKRVMPGQARVRPTFLVDGRVHGTWSLDAGTLRLTPFRPLCATDRAALEQEAVRLLPFVGGTTVSYGTMVATRSF</sequence>
<dbReference type="PANTHER" id="PTHR38479">
    <property type="entry name" value="LMO0824 PROTEIN"/>
    <property type="match status" value="1"/>
</dbReference>
<dbReference type="PANTHER" id="PTHR38479:SF2">
    <property type="entry name" value="WINGED HELIX DNA-BINDING DOMAIN-CONTAINING PROTEIN"/>
    <property type="match status" value="1"/>
</dbReference>
<dbReference type="RefSeq" id="WP_369256155.1">
    <property type="nucleotide sequence ID" value="NZ_CP163440.1"/>
</dbReference>
<dbReference type="InterPro" id="IPR009351">
    <property type="entry name" value="AlkZ-like"/>
</dbReference>